<reference evidence="2" key="1">
    <citation type="journal article" date="2003" name="J. Bacteriol.">
        <title>Sequence of the 165-kilobase catabolic plasmid pAO1 from Arthrobacter nicotinovorans and identification of a pAO1-dependent nicotine uptake system.</title>
        <authorList>
            <person name="Igloi G.L."/>
            <person name="Brandsch R."/>
        </authorList>
    </citation>
    <scope>NUCLEOTIDE SEQUENCE [LARGE SCALE GENOMIC DNA]</scope>
    <source>
        <strain evidence="2">ATCC 49919</strain>
        <plasmid evidence="2">pAO1</plasmid>
    </source>
</reference>
<dbReference type="CDD" id="cd06577">
    <property type="entry name" value="PASTA_pknB"/>
    <property type="match status" value="1"/>
</dbReference>
<dbReference type="InterPro" id="IPR005543">
    <property type="entry name" value="PASTA_dom"/>
</dbReference>
<dbReference type="Pfam" id="PF03793">
    <property type="entry name" value="PASTA"/>
    <property type="match status" value="1"/>
</dbReference>
<dbReference type="PROSITE" id="PS51178">
    <property type="entry name" value="PASTA"/>
    <property type="match status" value="1"/>
</dbReference>
<dbReference type="EMBL" id="AJ507836">
    <property type="protein sequence ID" value="CAD47977.1"/>
    <property type="molecule type" value="Genomic_DNA"/>
</dbReference>
<protein>
    <recommendedName>
        <fullName evidence="1">PASTA domain-containing protein</fullName>
    </recommendedName>
</protein>
<dbReference type="PROSITE" id="PS51257">
    <property type="entry name" value="PROKAR_LIPOPROTEIN"/>
    <property type="match status" value="1"/>
</dbReference>
<geneLocation type="plasmid" evidence="2">
    <name>pAO1</name>
</geneLocation>
<feature type="domain" description="PASTA" evidence="1">
    <location>
        <begin position="51"/>
        <end position="122"/>
    </location>
</feature>
<evidence type="ECO:0000259" key="1">
    <source>
        <dbReference type="PROSITE" id="PS51178"/>
    </source>
</evidence>
<organism evidence="2">
    <name type="scientific">Paenarthrobacter nicotinovorans</name>
    <name type="common">Arthrobacter nicotinovorans</name>
    <dbReference type="NCBI Taxonomy" id="29320"/>
    <lineage>
        <taxon>Bacteria</taxon>
        <taxon>Bacillati</taxon>
        <taxon>Actinomycetota</taxon>
        <taxon>Actinomycetes</taxon>
        <taxon>Micrococcales</taxon>
        <taxon>Micrococcaceae</taxon>
        <taxon>Paenarthrobacter</taxon>
    </lineage>
</organism>
<evidence type="ECO:0000313" key="2">
    <source>
        <dbReference type="EMBL" id="CAD47977.1"/>
    </source>
</evidence>
<proteinExistence type="predicted"/>
<dbReference type="AlphaFoldDB" id="Q8GAF4"/>
<accession>Q8GAF4</accession>
<reference evidence="2" key="2">
    <citation type="submission" date="2013-12" db="EMBL/GenBank/DDBJ databases">
        <authorList>
            <person name="Mihasan M."/>
            <person name="Brandsch R."/>
        </authorList>
    </citation>
    <scope>NUCLEOTIDE SEQUENCE</scope>
    <source>
        <strain evidence="2">ATCC 49919</strain>
        <plasmid evidence="2">pAO1</plasmid>
    </source>
</reference>
<dbReference type="SMART" id="SM00740">
    <property type="entry name" value="PASTA"/>
    <property type="match status" value="1"/>
</dbReference>
<keyword evidence="2" id="KW-0614">Plasmid</keyword>
<dbReference type="Gene3D" id="3.30.10.20">
    <property type="match status" value="1"/>
</dbReference>
<sequence length="347" mass="37418">MRNPCRRVGTMKRLLVLVLVWTVMVGLTGCSILDQQTQAPPAGAVVSPTPKPAILVPDVVGKTYLEATEALSKAGFRTPVPHGRDGVRWDRSFPRKDDTVVATEPAAGSKTNEETIKVIVNSTEAEQLEAEKAAMEARRAASAAERLANRYKFSCGDGFATPDVYRSFREAWASPDYVTGRCSIEIDGLHPSTKQALVPSEQALIDLIASYGGDVSLPTAKVGEVMLMCARVERDFADQMVARMDWRRADIQGALSVCPDAPHAAVFREVLTAVKIGDGIKVVGQTMEPGTYKTKPGVTDCYWSRSTGGGDIIDNNFVGFAPDGVTVTVYTGEGFISQRCGVWTKIG</sequence>
<name>Q8GAF4_PAENI</name>